<gene>
    <name evidence="6" type="primary">LOC111362629</name>
</gene>
<keyword evidence="5" id="KW-1185">Reference proteome</keyword>
<dbReference type="PANTHER" id="PTHR15377">
    <property type="entry name" value="TRANSCRIPTION ELONGATION REGULATOR 1"/>
    <property type="match status" value="1"/>
</dbReference>
<proteinExistence type="predicted"/>
<dbReference type="FunFam" id="1.10.10.440:FF:000005">
    <property type="entry name" value="Transcription elongation regulator 1 (CA150)"/>
    <property type="match status" value="1"/>
</dbReference>
<dbReference type="InterPro" id="IPR045148">
    <property type="entry name" value="TCRG1-like"/>
</dbReference>
<feature type="domain" description="FF" evidence="4">
    <location>
        <begin position="851"/>
        <end position="905"/>
    </location>
</feature>
<dbReference type="FunFam" id="1.10.10.440:FF:000001">
    <property type="entry name" value="Transcription elongation regulator 1 like"/>
    <property type="match status" value="1"/>
</dbReference>
<dbReference type="PANTHER" id="PTHR15377:SF3">
    <property type="entry name" value="WW DOMAIN-CONTAINING PROTEIN"/>
    <property type="match status" value="1"/>
</dbReference>
<feature type="compositionally biased region" description="Acidic residues" evidence="2">
    <location>
        <begin position="957"/>
        <end position="974"/>
    </location>
</feature>
<dbReference type="Pfam" id="PF23517">
    <property type="entry name" value="WW_TCERG1"/>
    <property type="match status" value="1"/>
</dbReference>
<dbReference type="Pfam" id="PF01846">
    <property type="entry name" value="FF"/>
    <property type="match status" value="4"/>
</dbReference>
<keyword evidence="1" id="KW-0677">Repeat</keyword>
<dbReference type="Proteomes" id="UP000301870">
    <property type="component" value="Unplaced"/>
</dbReference>
<dbReference type="GeneID" id="111362629"/>
<evidence type="ECO:0000313" key="5">
    <source>
        <dbReference type="Proteomes" id="UP000301870"/>
    </source>
</evidence>
<dbReference type="PROSITE" id="PS51676">
    <property type="entry name" value="FF"/>
    <property type="match status" value="3"/>
</dbReference>
<feature type="compositionally biased region" description="Pro residues" evidence="2">
    <location>
        <begin position="371"/>
        <end position="394"/>
    </location>
</feature>
<dbReference type="KEGG" id="sliu:111362629"/>
<feature type="domain" description="WW" evidence="3">
    <location>
        <begin position="184"/>
        <end position="217"/>
    </location>
</feature>
<dbReference type="InterPro" id="IPR036517">
    <property type="entry name" value="FF_domain_sf"/>
</dbReference>
<dbReference type="GO" id="GO:0005634">
    <property type="term" value="C:nucleus"/>
    <property type="evidence" value="ECO:0007669"/>
    <property type="project" value="TreeGrafter"/>
</dbReference>
<feature type="domain" description="WW" evidence="3">
    <location>
        <begin position="588"/>
        <end position="621"/>
    </location>
</feature>
<feature type="compositionally biased region" description="Low complexity" evidence="2">
    <location>
        <begin position="395"/>
        <end position="430"/>
    </location>
</feature>
<dbReference type="SMART" id="SM00456">
    <property type="entry name" value="WW"/>
    <property type="match status" value="3"/>
</dbReference>
<feature type="compositionally biased region" description="Low complexity" evidence="2">
    <location>
        <begin position="648"/>
        <end position="658"/>
    </location>
</feature>
<feature type="compositionally biased region" description="Gly residues" evidence="2">
    <location>
        <begin position="99"/>
        <end position="108"/>
    </location>
</feature>
<dbReference type="CDD" id="cd00201">
    <property type="entry name" value="WW"/>
    <property type="match status" value="3"/>
</dbReference>
<feature type="domain" description="FF" evidence="4">
    <location>
        <begin position="718"/>
        <end position="771"/>
    </location>
</feature>
<dbReference type="SUPFAM" id="SSF51045">
    <property type="entry name" value="WW domain"/>
    <property type="match status" value="3"/>
</dbReference>
<dbReference type="GO" id="GO:0003712">
    <property type="term" value="F:transcription coregulator activity"/>
    <property type="evidence" value="ECO:0007669"/>
    <property type="project" value="TreeGrafter"/>
</dbReference>
<accession>A0A9J7EU75</accession>
<dbReference type="InterPro" id="IPR036020">
    <property type="entry name" value="WW_dom_sf"/>
</dbReference>
<evidence type="ECO:0000256" key="2">
    <source>
        <dbReference type="SAM" id="MobiDB-lite"/>
    </source>
</evidence>
<evidence type="ECO:0000313" key="6">
    <source>
        <dbReference type="RefSeq" id="XP_022835096.1"/>
    </source>
</evidence>
<feature type="compositionally biased region" description="Basic and acidic residues" evidence="2">
    <location>
        <begin position="530"/>
        <end position="582"/>
    </location>
</feature>
<evidence type="ECO:0000259" key="4">
    <source>
        <dbReference type="PROSITE" id="PS51676"/>
    </source>
</evidence>
<dbReference type="SMART" id="SM00441">
    <property type="entry name" value="FF"/>
    <property type="match status" value="4"/>
</dbReference>
<feature type="region of interest" description="Disordered" evidence="2">
    <location>
        <begin position="523"/>
        <end position="589"/>
    </location>
</feature>
<dbReference type="Pfam" id="PF00397">
    <property type="entry name" value="WW"/>
    <property type="match status" value="2"/>
</dbReference>
<dbReference type="InterPro" id="IPR057565">
    <property type="entry name" value="WW_TCRG1_3rd"/>
</dbReference>
<evidence type="ECO:0000256" key="1">
    <source>
        <dbReference type="ARBA" id="ARBA00022737"/>
    </source>
</evidence>
<organism evidence="5 6">
    <name type="scientific">Spodoptera litura</name>
    <name type="common">Asian cotton leafworm</name>
    <dbReference type="NCBI Taxonomy" id="69820"/>
    <lineage>
        <taxon>Eukaryota</taxon>
        <taxon>Metazoa</taxon>
        <taxon>Ecdysozoa</taxon>
        <taxon>Arthropoda</taxon>
        <taxon>Hexapoda</taxon>
        <taxon>Insecta</taxon>
        <taxon>Pterygota</taxon>
        <taxon>Neoptera</taxon>
        <taxon>Endopterygota</taxon>
        <taxon>Lepidoptera</taxon>
        <taxon>Glossata</taxon>
        <taxon>Ditrysia</taxon>
        <taxon>Noctuoidea</taxon>
        <taxon>Noctuidae</taxon>
        <taxon>Amphipyrinae</taxon>
        <taxon>Spodoptera</taxon>
    </lineage>
</organism>
<dbReference type="InterPro" id="IPR002713">
    <property type="entry name" value="FF_domain"/>
</dbReference>
<sequence>MEEEYNIETQDPVANDVVNRGNEGNENLVDSAKDFGDVVAYDENYEDEEGGNSFRGGRGRGSFRSRGRGPPPGWMNGPPMRFRGRGYGPGGPPMRGRGFFRGRGGPRGFGPNNGPNFDNNWGPMGPPPPGMMGGPPPGMMGGPPPFGPPPGMMPPGGPMGPPPNMMGQPPPFGGPPGMPPPNMQQNPELWVETKSDEGKPYYYHARTRETTWTRPQEGPNCKVISQAEMEAMVSSGMVFPTGGPMNMAGPQQVPMNGPMGGGGPMGGPMGMMPNGVMPNVMPPGVHNAPPQGNVPPFMSQPPPWVKEGGAKDKEEESPAENDELPPGESAPIQPTPNGNMFPGPNNGPPGAGGPGPGVSGPPGYGGYPGAGYPPPGWPGWSNWPPPLVGQPPPNMNNAPATDNNTNAQPLAGRPTSPSSEPTIISDSPTPLQQPPKKEELVITPELIAAAAEWTTHRAPDGRPYYYNAGKQESVWEKPKPMKELEDLRAKIALEKGEPIEKKNDKKMDVDDSKIEVIDVEAHAEAQAAAEAERAAAAERARRAAEPARQDEPRHEDKPAAAGDNKDKDKEKDKDKAKQDRSRPISSTPILGTPWCVVWTGDGSVFFYNSAAHSSVWERPALLLGRADVDKAVSQPPPALLELQRKDAAAASGNKAANGELKRTAEPNTEEADAAKKTKVDDVPAAQSSLSGAGTILVGAAAAVEAEVRAARERGSLPHPQRLAAFLRMLQEKDVSAFSTWEKELHKIVFDPRYLMLNSKERRQVFDQYVRDRAEEERKEKKNRLQQKKVAFRALMDEAKLHSKSSFSEFTSKHGRDERYKGIDKARDRETYFNEYLAELRKKEKEEKDKAREQMKVEFIALLKEKGVDRHSRWIDAKKKIDSDPRYKAVEGSNQREDYFKEYCKMVKEERKKEKDGKDKKRERTGGKKEKREKEREKDKEEKKEVKKEKKKEKGDEPQPEEVEEPDTEEVENGSDAETAAREKEARAQASIKEREREVQRALATSLRDRDKEREYHKRDEAVQHFNALLADLVRNPDLSWRDAKKQLKKDHRYSLAELLTKDDKERLFMQHTGALGARRRDKLRALLAERGVACTAHWRDVRAMLTAEPTAPLYSSATQVGLGLYGTT</sequence>
<feature type="domain" description="WW" evidence="3">
    <location>
        <begin position="453"/>
        <end position="480"/>
    </location>
</feature>
<dbReference type="OrthoDB" id="63972at2759"/>
<dbReference type="InterPro" id="IPR001202">
    <property type="entry name" value="WW_dom"/>
</dbReference>
<protein>
    <submittedName>
        <fullName evidence="6">Transcription elongation regulator 1 isoform X1</fullName>
    </submittedName>
</protein>
<feature type="region of interest" description="Disordered" evidence="2">
    <location>
        <begin position="282"/>
        <end position="437"/>
    </location>
</feature>
<feature type="domain" description="FF" evidence="4">
    <location>
        <begin position="772"/>
        <end position="838"/>
    </location>
</feature>
<feature type="compositionally biased region" description="Basic and acidic residues" evidence="2">
    <location>
        <begin position="672"/>
        <end position="681"/>
    </location>
</feature>
<dbReference type="PROSITE" id="PS01159">
    <property type="entry name" value="WW_DOMAIN_1"/>
    <property type="match status" value="1"/>
</dbReference>
<feature type="region of interest" description="Disordered" evidence="2">
    <location>
        <begin position="1"/>
        <end position="115"/>
    </location>
</feature>
<feature type="compositionally biased region" description="Basic and acidic residues" evidence="2">
    <location>
        <begin position="908"/>
        <end position="956"/>
    </location>
</feature>
<evidence type="ECO:0000259" key="3">
    <source>
        <dbReference type="PROSITE" id="PS50020"/>
    </source>
</evidence>
<dbReference type="Gene3D" id="1.10.10.440">
    <property type="entry name" value="FF domain"/>
    <property type="match status" value="4"/>
</dbReference>
<dbReference type="GO" id="GO:0070063">
    <property type="term" value="F:RNA polymerase binding"/>
    <property type="evidence" value="ECO:0007669"/>
    <property type="project" value="InterPro"/>
</dbReference>
<dbReference type="SUPFAM" id="SSF81698">
    <property type="entry name" value="FF domain"/>
    <property type="match status" value="4"/>
</dbReference>
<dbReference type="RefSeq" id="XP_022835096.1">
    <property type="nucleotide sequence ID" value="XM_022979328.1"/>
</dbReference>
<dbReference type="PROSITE" id="PS50020">
    <property type="entry name" value="WW_DOMAIN_2"/>
    <property type="match status" value="3"/>
</dbReference>
<feature type="compositionally biased region" description="Gly residues" evidence="2">
    <location>
        <begin position="349"/>
        <end position="369"/>
    </location>
</feature>
<reference evidence="6" key="1">
    <citation type="submission" date="2025-08" db="UniProtKB">
        <authorList>
            <consortium name="RefSeq"/>
        </authorList>
    </citation>
    <scope>IDENTIFICATION</scope>
    <source>
        <strain evidence="6">Ishihara</strain>
        <tissue evidence="6">Whole body</tissue>
    </source>
</reference>
<dbReference type="Gene3D" id="2.20.70.10">
    <property type="match status" value="3"/>
</dbReference>
<dbReference type="FunFam" id="2.20.70.10:FF:000049">
    <property type="entry name" value="Transcription elongation regulator 1-like"/>
    <property type="match status" value="1"/>
</dbReference>
<dbReference type="AlphaFoldDB" id="A0A9J7EU75"/>
<feature type="region of interest" description="Disordered" evidence="2">
    <location>
        <begin position="908"/>
        <end position="1015"/>
    </location>
</feature>
<name>A0A9J7EU75_SPOLT</name>
<feature type="compositionally biased region" description="Basic residues" evidence="2">
    <location>
        <begin position="57"/>
        <end position="67"/>
    </location>
</feature>
<feature type="compositionally biased region" description="Basic and acidic residues" evidence="2">
    <location>
        <begin position="978"/>
        <end position="999"/>
    </location>
</feature>
<feature type="compositionally biased region" description="Basic and acidic residues" evidence="2">
    <location>
        <begin position="1006"/>
        <end position="1015"/>
    </location>
</feature>
<feature type="region of interest" description="Disordered" evidence="2">
    <location>
        <begin position="644"/>
        <end position="681"/>
    </location>
</feature>